<evidence type="ECO:0000259" key="1">
    <source>
        <dbReference type="SMART" id="SM00421"/>
    </source>
</evidence>
<comment type="caution">
    <text evidence="2">The sequence shown here is derived from an EMBL/GenBank/DDBJ whole genome shotgun (WGS) entry which is preliminary data.</text>
</comment>
<dbReference type="Proteomes" id="UP000034196">
    <property type="component" value="Unassembled WGS sequence"/>
</dbReference>
<proteinExistence type="predicted"/>
<dbReference type="InterPro" id="IPR000792">
    <property type="entry name" value="Tscrpt_reg_LuxR_C"/>
</dbReference>
<dbReference type="SUPFAM" id="SSF56024">
    <property type="entry name" value="Phospholipase D/nuclease"/>
    <property type="match status" value="1"/>
</dbReference>
<dbReference type="GO" id="GO:0006355">
    <property type="term" value="P:regulation of DNA-templated transcription"/>
    <property type="evidence" value="ECO:0007669"/>
    <property type="project" value="InterPro"/>
</dbReference>
<dbReference type="STRING" id="1428628.WN71_015200"/>
<dbReference type="InterPro" id="IPR036388">
    <property type="entry name" value="WH-like_DNA-bd_sf"/>
</dbReference>
<dbReference type="Gene3D" id="1.10.10.10">
    <property type="entry name" value="Winged helix-like DNA-binding domain superfamily/Winged helix DNA-binding domain"/>
    <property type="match status" value="2"/>
</dbReference>
<protein>
    <recommendedName>
        <fullName evidence="1">HTH luxR-type domain-containing protein</fullName>
    </recommendedName>
</protein>
<feature type="domain" description="HTH luxR-type" evidence="1">
    <location>
        <begin position="262"/>
        <end position="319"/>
    </location>
</feature>
<dbReference type="InterPro" id="IPR051797">
    <property type="entry name" value="TrmB-like"/>
</dbReference>
<evidence type="ECO:0000313" key="3">
    <source>
        <dbReference type="Proteomes" id="UP000034196"/>
    </source>
</evidence>
<dbReference type="PANTHER" id="PTHR34293">
    <property type="entry name" value="HTH-TYPE TRANSCRIPTIONAL REGULATOR TRMBL2"/>
    <property type="match status" value="1"/>
</dbReference>
<dbReference type="SUPFAM" id="SSF46894">
    <property type="entry name" value="C-terminal effector domain of the bipartite response regulators"/>
    <property type="match status" value="1"/>
</dbReference>
<dbReference type="AlphaFoldDB" id="A0A1J4P0Q5"/>
<dbReference type="GO" id="GO:0003677">
    <property type="term" value="F:DNA binding"/>
    <property type="evidence" value="ECO:0007669"/>
    <property type="project" value="InterPro"/>
</dbReference>
<reference evidence="2" key="1">
    <citation type="submission" date="2016-10" db="EMBL/GenBank/DDBJ databases">
        <title>Genome sequence of Streptomyces mangrovisoli MUSC 149.</title>
        <authorList>
            <person name="Lee L.-H."/>
            <person name="Ser H.-L."/>
        </authorList>
    </citation>
    <scope>NUCLEOTIDE SEQUENCE [LARGE SCALE GENOMIC DNA]</scope>
    <source>
        <strain evidence="2">MUSC 149</strain>
    </source>
</reference>
<dbReference type="InterPro" id="IPR002831">
    <property type="entry name" value="Tscrpt_reg_TrmB_N"/>
</dbReference>
<dbReference type="CDD" id="cd00090">
    <property type="entry name" value="HTH_ARSR"/>
    <property type="match status" value="1"/>
</dbReference>
<dbReference type="SMART" id="SM00421">
    <property type="entry name" value="HTH_LUXR"/>
    <property type="match status" value="1"/>
</dbReference>
<dbReference type="InterPro" id="IPR011991">
    <property type="entry name" value="ArsR-like_HTH"/>
</dbReference>
<sequence length="325" mass="35394">MLEALGIDGHTERVYGLLIRDSPRAASEVAAELGCSVDRARRALEILVEAGLVTTEGGRPVRHRAVDPRLGLAALHRTRLHEVERAARDVDSYVAEYHERMLRSDTRRLVEVVEGPRAISARIAELLAGAEHEVLAFDAPPYVNGNGATAAEEEVLRRGVAVRAIYQTEVLELPDHAASLRRITALGEQARVVPRVPIKMVMVDGRDAVVPLTASDEGTRSTIAQVRRSRLCDALRELFEAYWAQATPVFAAAPAAPAAGGHPDLSEQDQALLGLLNAGLKDEAVQRQLGISERTLRRRTAELTDRLGATSRFQAGAQAVRRGWI</sequence>
<dbReference type="InterPro" id="IPR016032">
    <property type="entry name" value="Sig_transdc_resp-reg_C-effctor"/>
</dbReference>
<dbReference type="PANTHER" id="PTHR34293:SF1">
    <property type="entry name" value="HTH-TYPE TRANSCRIPTIONAL REGULATOR TRMBL2"/>
    <property type="match status" value="1"/>
</dbReference>
<dbReference type="RefSeq" id="WP_071369847.1">
    <property type="nucleotide sequence ID" value="NZ_LAVA02000033.1"/>
</dbReference>
<dbReference type="SUPFAM" id="SSF46785">
    <property type="entry name" value="Winged helix' DNA-binding domain"/>
    <property type="match status" value="1"/>
</dbReference>
<accession>A0A1J4P0Q5</accession>
<organism evidence="2 3">
    <name type="scientific">Streptomyces mangrovisoli</name>
    <dbReference type="NCBI Taxonomy" id="1428628"/>
    <lineage>
        <taxon>Bacteria</taxon>
        <taxon>Bacillati</taxon>
        <taxon>Actinomycetota</taxon>
        <taxon>Actinomycetes</taxon>
        <taxon>Kitasatosporales</taxon>
        <taxon>Streptomycetaceae</taxon>
        <taxon>Streptomyces</taxon>
    </lineage>
</organism>
<name>A0A1J4P0Q5_9ACTN</name>
<evidence type="ECO:0000313" key="2">
    <source>
        <dbReference type="EMBL" id="OIJ67061.1"/>
    </source>
</evidence>
<dbReference type="Pfam" id="PF01978">
    <property type="entry name" value="TrmB"/>
    <property type="match status" value="1"/>
</dbReference>
<keyword evidence="3" id="KW-1185">Reference proteome</keyword>
<dbReference type="EMBL" id="LAVA02000033">
    <property type="protein sequence ID" value="OIJ67061.1"/>
    <property type="molecule type" value="Genomic_DNA"/>
</dbReference>
<dbReference type="OrthoDB" id="4266042at2"/>
<dbReference type="InterPro" id="IPR036390">
    <property type="entry name" value="WH_DNA-bd_sf"/>
</dbReference>
<dbReference type="Gene3D" id="3.30.870.10">
    <property type="entry name" value="Endonuclease Chain A"/>
    <property type="match status" value="1"/>
</dbReference>
<gene>
    <name evidence="2" type="ORF">WN71_015200</name>
</gene>